<gene>
    <name evidence="3" type="ORF">GH714_006696</name>
</gene>
<organism evidence="3 4">
    <name type="scientific">Hevea brasiliensis</name>
    <name type="common">Para rubber tree</name>
    <name type="synonym">Siphonia brasiliensis</name>
    <dbReference type="NCBI Taxonomy" id="3981"/>
    <lineage>
        <taxon>Eukaryota</taxon>
        <taxon>Viridiplantae</taxon>
        <taxon>Streptophyta</taxon>
        <taxon>Embryophyta</taxon>
        <taxon>Tracheophyta</taxon>
        <taxon>Spermatophyta</taxon>
        <taxon>Magnoliopsida</taxon>
        <taxon>eudicotyledons</taxon>
        <taxon>Gunneridae</taxon>
        <taxon>Pentapetalae</taxon>
        <taxon>rosids</taxon>
        <taxon>fabids</taxon>
        <taxon>Malpighiales</taxon>
        <taxon>Euphorbiaceae</taxon>
        <taxon>Crotonoideae</taxon>
        <taxon>Micrandreae</taxon>
        <taxon>Hevea</taxon>
    </lineage>
</organism>
<dbReference type="InterPro" id="IPR058594">
    <property type="entry name" value="PB1-like_dom_pln"/>
</dbReference>
<sequence length="430" mass="48669">MVHLTLVLHHGGVLKERDGSFVYEGGDISHLDNVDLDKIGYFNIGNALKKLGYGDIKKLVYFIPRIPKKDGIRFFRIFNDNDVLEIMKWDEDGDIHLYVEAKYYIGFESENQLVDENNGVLNSSPKFKLKEGDTVSQNFDVVSDDSVNTRFHNVDIKGVDESNIGGSSTDHEDEVEHDIESVYPEKEEGTFDDYLIDDSDFEVVRKVKKKHVDTANGDDVLPNYGVLEMHGQIDTEDTNDDIKTLLGGALLVAIGKDGNNQIFLVAWAVVEGEKEDSWMLFLQILFEEFHITDGYGWAFIRINKRKRGRPPKQGNFRATLKTLPEGLKRKRQLTYNDENTSDNIAKASKERKQMSTQSVVRKVIEGESFGHASRVSKVDKGLRGGRVQPRARGNRGPDPARDDMSITPKAFFYNNQKFALTQQVNASQAI</sequence>
<dbReference type="Pfam" id="PF26130">
    <property type="entry name" value="PB1-like"/>
    <property type="match status" value="1"/>
</dbReference>
<comment type="caution">
    <text evidence="3">The sequence shown here is derived from an EMBL/GenBank/DDBJ whole genome shotgun (WGS) entry which is preliminary data.</text>
</comment>
<evidence type="ECO:0000259" key="2">
    <source>
        <dbReference type="Pfam" id="PF26130"/>
    </source>
</evidence>
<dbReference type="PANTHER" id="PTHR31973:SF187">
    <property type="entry name" value="MUTATOR TRANSPOSASE MUDRA PROTEIN"/>
    <property type="match status" value="1"/>
</dbReference>
<proteinExistence type="predicted"/>
<feature type="domain" description="PB1-like" evidence="2">
    <location>
        <begin position="3"/>
        <end position="100"/>
    </location>
</feature>
<evidence type="ECO:0000256" key="1">
    <source>
        <dbReference type="SAM" id="MobiDB-lite"/>
    </source>
</evidence>
<dbReference type="Proteomes" id="UP000467840">
    <property type="component" value="Chromosome 2"/>
</dbReference>
<dbReference type="PANTHER" id="PTHR31973">
    <property type="entry name" value="POLYPROTEIN, PUTATIVE-RELATED"/>
    <property type="match status" value="1"/>
</dbReference>
<evidence type="ECO:0000313" key="3">
    <source>
        <dbReference type="EMBL" id="KAF2290265.1"/>
    </source>
</evidence>
<protein>
    <recommendedName>
        <fullName evidence="2">PB1-like domain-containing protein</fullName>
    </recommendedName>
</protein>
<dbReference type="EMBL" id="JAAGAX010000015">
    <property type="protein sequence ID" value="KAF2290265.1"/>
    <property type="molecule type" value="Genomic_DNA"/>
</dbReference>
<feature type="region of interest" description="Disordered" evidence="1">
    <location>
        <begin position="375"/>
        <end position="405"/>
    </location>
</feature>
<name>A0A6A6KPU2_HEVBR</name>
<evidence type="ECO:0000313" key="4">
    <source>
        <dbReference type="Proteomes" id="UP000467840"/>
    </source>
</evidence>
<reference evidence="3 4" key="1">
    <citation type="journal article" date="2020" name="Mol. Plant">
        <title>The Chromosome-Based Rubber Tree Genome Provides New Insights into Spurge Genome Evolution and Rubber Biosynthesis.</title>
        <authorList>
            <person name="Liu J."/>
            <person name="Shi C."/>
            <person name="Shi C.C."/>
            <person name="Li W."/>
            <person name="Zhang Q.J."/>
            <person name="Zhang Y."/>
            <person name="Li K."/>
            <person name="Lu H.F."/>
            <person name="Shi C."/>
            <person name="Zhu S.T."/>
            <person name="Xiao Z.Y."/>
            <person name="Nan H."/>
            <person name="Yue Y."/>
            <person name="Zhu X.G."/>
            <person name="Wu Y."/>
            <person name="Hong X.N."/>
            <person name="Fan G.Y."/>
            <person name="Tong Y."/>
            <person name="Zhang D."/>
            <person name="Mao C.L."/>
            <person name="Liu Y.L."/>
            <person name="Hao S.J."/>
            <person name="Liu W.Q."/>
            <person name="Lv M.Q."/>
            <person name="Zhang H.B."/>
            <person name="Liu Y."/>
            <person name="Hu-Tang G.R."/>
            <person name="Wang J.P."/>
            <person name="Wang J.H."/>
            <person name="Sun Y.H."/>
            <person name="Ni S.B."/>
            <person name="Chen W.B."/>
            <person name="Zhang X.C."/>
            <person name="Jiao Y.N."/>
            <person name="Eichler E.E."/>
            <person name="Li G.H."/>
            <person name="Liu X."/>
            <person name="Gao L.Z."/>
        </authorList>
    </citation>
    <scope>NUCLEOTIDE SEQUENCE [LARGE SCALE GENOMIC DNA]</scope>
    <source>
        <strain evidence="4">cv. GT1</strain>
        <tissue evidence="3">Leaf</tissue>
    </source>
</reference>
<accession>A0A6A6KPU2</accession>
<dbReference type="AlphaFoldDB" id="A0A6A6KPU2"/>
<keyword evidence="4" id="KW-1185">Reference proteome</keyword>